<comment type="caution">
    <text evidence="5">The sequence shown here is derived from an EMBL/GenBank/DDBJ whole genome shotgun (WGS) entry which is preliminary data.</text>
</comment>
<protein>
    <recommendedName>
        <fullName evidence="3">Protein GrpE</fullName>
    </recommendedName>
    <alternativeName>
        <fullName evidence="3">HSP-70 cofactor</fullName>
    </alternativeName>
</protein>
<dbReference type="InterPro" id="IPR013805">
    <property type="entry name" value="GrpE_CC"/>
</dbReference>
<name>A0A1F5P6R5_9BACT</name>
<evidence type="ECO:0000313" key="6">
    <source>
        <dbReference type="Proteomes" id="UP000176786"/>
    </source>
</evidence>
<dbReference type="Gene3D" id="3.90.20.20">
    <property type="match status" value="1"/>
</dbReference>
<comment type="function">
    <text evidence="3">Participates actively in the response to hyperosmotic and heat shock by preventing the aggregation of stress-denatured proteins, in association with DnaK and GrpE. It is the nucleotide exchange factor for DnaK and may function as a thermosensor. Unfolded proteins bind initially to DnaJ; upon interaction with the DnaJ-bound protein, DnaK hydrolyzes its bound ATP, resulting in the formation of a stable complex. GrpE releases ADP from DnaK; ATP binding to DnaK triggers the release of the substrate protein, thus completing the reaction cycle. Several rounds of ATP-dependent interactions between DnaJ, DnaK and GrpE are required for fully efficient folding.</text>
</comment>
<dbReference type="EMBL" id="MFES01000025">
    <property type="protein sequence ID" value="OGE85583.1"/>
    <property type="molecule type" value="Genomic_DNA"/>
</dbReference>
<dbReference type="STRING" id="1817832.A3J48_04675"/>
<dbReference type="InterPro" id="IPR009012">
    <property type="entry name" value="GrpE_head"/>
</dbReference>
<reference evidence="5 6" key="1">
    <citation type="journal article" date="2016" name="Nat. Commun.">
        <title>Thousands of microbial genomes shed light on interconnected biogeochemical processes in an aquifer system.</title>
        <authorList>
            <person name="Anantharaman K."/>
            <person name="Brown C.T."/>
            <person name="Hug L.A."/>
            <person name="Sharon I."/>
            <person name="Castelle C.J."/>
            <person name="Probst A.J."/>
            <person name="Thomas B.C."/>
            <person name="Singh A."/>
            <person name="Wilkins M.J."/>
            <person name="Karaoz U."/>
            <person name="Brodie E.L."/>
            <person name="Williams K.H."/>
            <person name="Hubbard S.S."/>
            <person name="Banfield J.F."/>
        </authorList>
    </citation>
    <scope>NUCLEOTIDE SEQUENCE [LARGE SCALE GENOMIC DNA]</scope>
</reference>
<dbReference type="InterPro" id="IPR000740">
    <property type="entry name" value="GrpE"/>
</dbReference>
<evidence type="ECO:0000313" key="5">
    <source>
        <dbReference type="EMBL" id="OGE85583.1"/>
    </source>
</evidence>
<comment type="similarity">
    <text evidence="1 3 4">Belongs to the GrpE family.</text>
</comment>
<keyword evidence="2 3" id="KW-0143">Chaperone</keyword>
<keyword evidence="3" id="KW-0963">Cytoplasm</keyword>
<dbReference type="GO" id="GO:0042803">
    <property type="term" value="F:protein homodimerization activity"/>
    <property type="evidence" value="ECO:0007669"/>
    <property type="project" value="InterPro"/>
</dbReference>
<evidence type="ECO:0000256" key="2">
    <source>
        <dbReference type="ARBA" id="ARBA00023186"/>
    </source>
</evidence>
<gene>
    <name evidence="3" type="primary">grpE</name>
    <name evidence="5" type="ORF">A3J48_04675</name>
</gene>
<dbReference type="GO" id="GO:0051082">
    <property type="term" value="F:unfolded protein binding"/>
    <property type="evidence" value="ECO:0007669"/>
    <property type="project" value="TreeGrafter"/>
</dbReference>
<dbReference type="PANTHER" id="PTHR21237">
    <property type="entry name" value="GRPE PROTEIN"/>
    <property type="match status" value="1"/>
</dbReference>
<accession>A0A1F5P6R5</accession>
<dbReference type="CDD" id="cd00446">
    <property type="entry name" value="GrpE"/>
    <property type="match status" value="1"/>
</dbReference>
<dbReference type="GO" id="GO:0051087">
    <property type="term" value="F:protein-folding chaperone binding"/>
    <property type="evidence" value="ECO:0007669"/>
    <property type="project" value="InterPro"/>
</dbReference>
<dbReference type="AlphaFoldDB" id="A0A1F5P6R5"/>
<dbReference type="GO" id="GO:0005737">
    <property type="term" value="C:cytoplasm"/>
    <property type="evidence" value="ECO:0007669"/>
    <property type="project" value="UniProtKB-SubCell"/>
</dbReference>
<dbReference type="SUPFAM" id="SSF51064">
    <property type="entry name" value="Head domain of nucleotide exchange factor GrpE"/>
    <property type="match status" value="1"/>
</dbReference>
<dbReference type="GO" id="GO:0006457">
    <property type="term" value="P:protein folding"/>
    <property type="evidence" value="ECO:0007669"/>
    <property type="project" value="InterPro"/>
</dbReference>
<dbReference type="PRINTS" id="PR00773">
    <property type="entry name" value="GRPEPROTEIN"/>
</dbReference>
<dbReference type="Proteomes" id="UP000176786">
    <property type="component" value="Unassembled WGS sequence"/>
</dbReference>
<keyword evidence="3" id="KW-0346">Stress response</keyword>
<evidence type="ECO:0000256" key="3">
    <source>
        <dbReference type="HAMAP-Rule" id="MF_01151"/>
    </source>
</evidence>
<dbReference type="PANTHER" id="PTHR21237:SF23">
    <property type="entry name" value="GRPE PROTEIN HOMOLOG, MITOCHONDRIAL"/>
    <property type="match status" value="1"/>
</dbReference>
<proteinExistence type="inferred from homology"/>
<sequence>MDEQQVEDHDFIVELAEVKKLAEDNLKGWQRAVADFENYKRRNEGHHRQLVDFAENRIIIEFLKLAEDLDRLLEHVPAEAQGLEDWKRGLVGVRKRLHDTLDSLGVKHIKTVGEKFDPELHEAVGQVEGDEDGLIAEEISPGYKRGDRLLKVPQVKVYKRNS</sequence>
<organism evidence="5 6">
    <name type="scientific">Candidatus Doudnabacteria bacterium RIFCSPHIGHO2_02_FULL_46_11</name>
    <dbReference type="NCBI Taxonomy" id="1817832"/>
    <lineage>
        <taxon>Bacteria</taxon>
        <taxon>Candidatus Doudnaibacteriota</taxon>
    </lineage>
</organism>
<dbReference type="GO" id="GO:0000774">
    <property type="term" value="F:adenyl-nucleotide exchange factor activity"/>
    <property type="evidence" value="ECO:0007669"/>
    <property type="project" value="InterPro"/>
</dbReference>
<dbReference type="Pfam" id="PF01025">
    <property type="entry name" value="GrpE"/>
    <property type="match status" value="1"/>
</dbReference>
<comment type="subunit">
    <text evidence="3">Homodimer.</text>
</comment>
<comment type="subcellular location">
    <subcellularLocation>
        <location evidence="3">Cytoplasm</location>
    </subcellularLocation>
</comment>
<evidence type="ECO:0000256" key="4">
    <source>
        <dbReference type="RuleBase" id="RU004478"/>
    </source>
</evidence>
<dbReference type="HAMAP" id="MF_01151">
    <property type="entry name" value="GrpE"/>
    <property type="match status" value="1"/>
</dbReference>
<evidence type="ECO:0000256" key="1">
    <source>
        <dbReference type="ARBA" id="ARBA00009054"/>
    </source>
</evidence>
<dbReference type="Gene3D" id="2.30.22.10">
    <property type="entry name" value="Head domain of nucleotide exchange factor GrpE"/>
    <property type="match status" value="1"/>
</dbReference>
<dbReference type="SUPFAM" id="SSF58014">
    <property type="entry name" value="Coiled-coil domain of nucleotide exchange factor GrpE"/>
    <property type="match status" value="1"/>
</dbReference>